<organism evidence="1 2">
    <name type="scientific">Strongyloides papillosus</name>
    <name type="common">Intestinal threadworm</name>
    <dbReference type="NCBI Taxonomy" id="174720"/>
    <lineage>
        <taxon>Eukaryota</taxon>
        <taxon>Metazoa</taxon>
        <taxon>Ecdysozoa</taxon>
        <taxon>Nematoda</taxon>
        <taxon>Chromadorea</taxon>
        <taxon>Rhabditida</taxon>
        <taxon>Tylenchina</taxon>
        <taxon>Panagrolaimomorpha</taxon>
        <taxon>Strongyloidoidea</taxon>
        <taxon>Strongyloididae</taxon>
        <taxon>Strongyloides</taxon>
    </lineage>
</organism>
<accession>A0A0N5BJJ9</accession>
<dbReference type="AlphaFoldDB" id="A0A0N5BJJ9"/>
<proteinExistence type="predicted"/>
<evidence type="ECO:0000313" key="1">
    <source>
        <dbReference type="Proteomes" id="UP000046392"/>
    </source>
</evidence>
<name>A0A0N5BJJ9_STREA</name>
<evidence type="ECO:0000313" key="2">
    <source>
        <dbReference type="WBParaSite" id="SPAL_0000612475.1"/>
    </source>
</evidence>
<dbReference type="Proteomes" id="UP000046392">
    <property type="component" value="Unplaced"/>
</dbReference>
<sequence>LVKILLLFTLHQKNHQWLMLEQVLMVVNLYCSC</sequence>
<reference evidence="2" key="1">
    <citation type="submission" date="2017-02" db="UniProtKB">
        <authorList>
            <consortium name="WormBaseParasite"/>
        </authorList>
    </citation>
    <scope>IDENTIFICATION</scope>
</reference>
<protein>
    <submittedName>
        <fullName evidence="2">Transposase</fullName>
    </submittedName>
</protein>
<dbReference type="WBParaSite" id="SPAL_0000612475.1">
    <property type="protein sequence ID" value="SPAL_0000612475.1"/>
    <property type="gene ID" value="SPAL_0000612475"/>
</dbReference>
<keyword evidence="1" id="KW-1185">Reference proteome</keyword>